<evidence type="ECO:0000313" key="2">
    <source>
        <dbReference type="EMBL" id="VFJ13119.1"/>
    </source>
</evidence>
<dbReference type="AlphaFoldDB" id="A0A484I5X1"/>
<keyword evidence="3" id="KW-1185">Reference proteome</keyword>
<organism evidence="2 3">
    <name type="scientific">Candidatus Nitrosocosmicus franklandianus</name>
    <dbReference type="NCBI Taxonomy" id="1798806"/>
    <lineage>
        <taxon>Archaea</taxon>
        <taxon>Nitrososphaerota</taxon>
        <taxon>Nitrososphaeria</taxon>
        <taxon>Nitrososphaerales</taxon>
        <taxon>Nitrososphaeraceae</taxon>
        <taxon>Candidatus Nitrosocosmicus</taxon>
    </lineage>
</organism>
<evidence type="ECO:0000259" key="1">
    <source>
        <dbReference type="PROSITE" id="PS50110"/>
    </source>
</evidence>
<dbReference type="SUPFAM" id="SSF52172">
    <property type="entry name" value="CheY-like"/>
    <property type="match status" value="1"/>
</dbReference>
<dbReference type="OrthoDB" id="385344at2157"/>
<dbReference type="RefSeq" id="WP_134483078.1">
    <property type="nucleotide sequence ID" value="NZ_LR216287.1"/>
</dbReference>
<dbReference type="InterPro" id="IPR011006">
    <property type="entry name" value="CheY-like_superfamily"/>
</dbReference>
<dbReference type="PROSITE" id="PS50110">
    <property type="entry name" value="RESPONSE_REGULATORY"/>
    <property type="match status" value="1"/>
</dbReference>
<dbReference type="InterPro" id="IPR001789">
    <property type="entry name" value="Sig_transdc_resp-reg_receiver"/>
</dbReference>
<dbReference type="GO" id="GO:0000160">
    <property type="term" value="P:phosphorelay signal transduction system"/>
    <property type="evidence" value="ECO:0007669"/>
    <property type="project" value="InterPro"/>
</dbReference>
<dbReference type="Pfam" id="PF18551">
    <property type="entry name" value="TackOD1"/>
    <property type="match status" value="1"/>
</dbReference>
<dbReference type="GeneID" id="39420285"/>
<proteinExistence type="predicted"/>
<feature type="domain" description="Response regulatory" evidence="1">
    <location>
        <begin position="19"/>
        <end position="129"/>
    </location>
</feature>
<protein>
    <recommendedName>
        <fullName evidence="1">Response regulatory domain-containing protein</fullName>
    </recommendedName>
</protein>
<dbReference type="Proteomes" id="UP000294299">
    <property type="component" value="Chromosome NFRAN"/>
</dbReference>
<dbReference type="Gene3D" id="3.40.50.2300">
    <property type="match status" value="1"/>
</dbReference>
<dbReference type="KEGG" id="nfn:NFRAN_0797"/>
<evidence type="ECO:0000313" key="3">
    <source>
        <dbReference type="Proteomes" id="UP000294299"/>
    </source>
</evidence>
<name>A0A484I5X1_9ARCH</name>
<sequence length="465" mass="53971">MQWSLTEINLNAVELDKIRVLIVDEQHVELSHTQDSVEGMEFTLCNSLSNAFDVIDNQQVDVVLCNMNAPPKFLREFFQKYNQRVPIVAFSSIDDPKLAYLAAMLKARDIVFSKQLNYKDISQTLKKVRSEWIEEQQGKMIDGFLQEPQNRVILRELLVSDLPISQRIVSKCVNEIPIDDSIRKAYGIKSNEILTKNPEILEKMVKMKIVVKENIGQTIACANCDSVNIYANYHCPNCNNSRFKRKELFFHKLCNLMITLKKYSNSGEIFCPNCMIYFENTNSNSYTVLGFECVHCNKKFATPSILYNCNDCNYEKFTLNSAKWIDLYSFKIRDEHINKLKNNFFSLMQLEDFLTQSGFAVKHYDRYTENHDSFGPFDLIAYSPMRMLIFITLGNDLTRNIEKILEIEKLSTVSKKNIKTFAISKIRPVNSIQNLLKKFNIDSICEDENKDIKSILIKSLTPRIF</sequence>
<gene>
    <name evidence="2" type="ORF">NFRAN_0797</name>
</gene>
<dbReference type="InterPro" id="IPR040572">
    <property type="entry name" value="TackOD1"/>
</dbReference>
<dbReference type="EMBL" id="LR216287">
    <property type="protein sequence ID" value="VFJ13119.1"/>
    <property type="molecule type" value="Genomic_DNA"/>
</dbReference>
<reference evidence="2 3" key="1">
    <citation type="submission" date="2019-02" db="EMBL/GenBank/DDBJ databases">
        <authorList>
            <person name="Lehtovirta-Morley E L."/>
        </authorList>
    </citation>
    <scope>NUCLEOTIDE SEQUENCE [LARGE SCALE GENOMIC DNA]</scope>
    <source>
        <strain evidence="2">NFRAN1</strain>
    </source>
</reference>
<accession>A0A484I5X1</accession>